<gene>
    <name evidence="3" type="ORF">P0Y49_14840</name>
</gene>
<sequence>MVKIFVGGLKPDVSELDLVMFISLHAQVSTIKVVRDKVTKRCKGYAFLEMANQAEAEKAVLVLNGETYKGQVLNIKIAEELAPAPKAYVKTNKPGDKKRPRLS</sequence>
<keyword evidence="1" id="KW-0694">RNA-binding</keyword>
<dbReference type="GO" id="GO:0003723">
    <property type="term" value="F:RNA binding"/>
    <property type="evidence" value="ECO:0007669"/>
    <property type="project" value="UniProtKB-KW"/>
</dbReference>
<dbReference type="InterPro" id="IPR035979">
    <property type="entry name" value="RBD_domain_sf"/>
</dbReference>
<dbReference type="PANTHER" id="PTHR48029:SF1">
    <property type="entry name" value="NUCLEOLAR PROTEIN 8"/>
    <property type="match status" value="1"/>
</dbReference>
<dbReference type="PANTHER" id="PTHR48029">
    <property type="entry name" value="NUCLEOLAR PROTEIN 8"/>
    <property type="match status" value="1"/>
</dbReference>
<feature type="domain" description="RRM" evidence="2">
    <location>
        <begin position="2"/>
        <end position="80"/>
    </location>
</feature>
<dbReference type="AlphaFoldDB" id="A0AAJ5W6K4"/>
<dbReference type="InterPro" id="IPR012677">
    <property type="entry name" value="Nucleotide-bd_a/b_plait_sf"/>
</dbReference>
<dbReference type="Gene3D" id="3.30.70.330">
    <property type="match status" value="1"/>
</dbReference>
<evidence type="ECO:0000259" key="2">
    <source>
        <dbReference type="PROSITE" id="PS50102"/>
    </source>
</evidence>
<reference evidence="3" key="1">
    <citation type="submission" date="2023-03" db="EMBL/GenBank/DDBJ databases">
        <title>Andean soil-derived lignocellulolytic bacterial consortium as a source of novel taxa and putative plastic-active enzymes.</title>
        <authorList>
            <person name="Diaz-Garcia L."/>
            <person name="Chuvochina M."/>
            <person name="Feuerriegel G."/>
            <person name="Bunk B."/>
            <person name="Sproer C."/>
            <person name="Streit W.R."/>
            <person name="Rodriguez L.M."/>
            <person name="Overmann J."/>
            <person name="Jimenez D.J."/>
        </authorList>
    </citation>
    <scope>NUCLEOTIDE SEQUENCE</scope>
    <source>
        <strain evidence="3">MAG 3858</strain>
    </source>
</reference>
<evidence type="ECO:0000256" key="1">
    <source>
        <dbReference type="ARBA" id="ARBA00022884"/>
    </source>
</evidence>
<evidence type="ECO:0000313" key="3">
    <source>
        <dbReference type="EMBL" id="WEK18070.1"/>
    </source>
</evidence>
<dbReference type="PROSITE" id="PS50102">
    <property type="entry name" value="RRM"/>
    <property type="match status" value="1"/>
</dbReference>
<protein>
    <submittedName>
        <fullName evidence="3">RNA-binding protein</fullName>
    </submittedName>
</protein>
<organism evidence="3 4">
    <name type="scientific">Candidatus Pedobacter colombiensis</name>
    <dbReference type="NCBI Taxonomy" id="3121371"/>
    <lineage>
        <taxon>Bacteria</taxon>
        <taxon>Pseudomonadati</taxon>
        <taxon>Bacteroidota</taxon>
        <taxon>Sphingobacteriia</taxon>
        <taxon>Sphingobacteriales</taxon>
        <taxon>Sphingobacteriaceae</taxon>
        <taxon>Pedobacter</taxon>
    </lineage>
</organism>
<accession>A0AAJ5W6K4</accession>
<dbReference type="Proteomes" id="UP001214530">
    <property type="component" value="Chromosome"/>
</dbReference>
<evidence type="ECO:0000313" key="4">
    <source>
        <dbReference type="Proteomes" id="UP001214530"/>
    </source>
</evidence>
<dbReference type="SUPFAM" id="SSF54928">
    <property type="entry name" value="RNA-binding domain, RBD"/>
    <property type="match status" value="1"/>
</dbReference>
<dbReference type="InterPro" id="IPR000504">
    <property type="entry name" value="RRM_dom"/>
</dbReference>
<name>A0AAJ5W6K4_9SPHI</name>
<dbReference type="Pfam" id="PF00076">
    <property type="entry name" value="RRM_1"/>
    <property type="match status" value="1"/>
</dbReference>
<dbReference type="SMART" id="SM00360">
    <property type="entry name" value="RRM"/>
    <property type="match status" value="1"/>
</dbReference>
<dbReference type="EMBL" id="CP119313">
    <property type="protein sequence ID" value="WEK18070.1"/>
    <property type="molecule type" value="Genomic_DNA"/>
</dbReference>
<proteinExistence type="predicted"/>